<reference evidence="5 6" key="1">
    <citation type="submission" date="2018-01" db="EMBL/GenBank/DDBJ databases">
        <title>Draft genome sequence of Paucibacter aquatile CR182 isolated from freshwater of the Nakdong River.</title>
        <authorList>
            <person name="Choi A."/>
            <person name="Chung E.J."/>
        </authorList>
    </citation>
    <scope>NUCLEOTIDE SEQUENCE [LARGE SCALE GENOMIC DNA]</scope>
    <source>
        <strain evidence="5 6">CR182</strain>
    </source>
</reference>
<keyword evidence="4" id="KW-0732">Signal</keyword>
<dbReference type="Pfam" id="PF02321">
    <property type="entry name" value="OEP"/>
    <property type="match status" value="2"/>
</dbReference>
<accession>A0A2N8KX40</accession>
<evidence type="ECO:0000313" key="6">
    <source>
        <dbReference type="Proteomes" id="UP000235916"/>
    </source>
</evidence>
<evidence type="ECO:0000256" key="3">
    <source>
        <dbReference type="SAM" id="MobiDB-lite"/>
    </source>
</evidence>
<proteinExistence type="inferred from homology"/>
<feature type="region of interest" description="Disordered" evidence="3">
    <location>
        <begin position="219"/>
        <end position="240"/>
    </location>
</feature>
<sequence length="427" mass="46096">MRMTRAAALLSLCALALLSPCLRAQTPEPAIAASLSLPQALNLALSHNPDLAAARLELQAQEAAEQQAGVGPNPELSLLIEDTRRASRSSTVQWSQALELGGKRAARVAAAAHAREQAAVGLLARQAELQAAVSTAFFELLAAQEQQRLSESAMQLAERSVQAVQLRLQAGKVAPLELHKAQVAAGTVRADLAQARSELNLARQRLAALWGGAEARFDRAEGQAEQMPPSSAEAAPSSTALDEAPALRLARLDIARRQALTAGERAKRVPDVTVSLGAKREAETGRSMAVVGLSLPLPLRDRNEGNLLEALKREEQAREQLAAAQVRLRLDLAQAQERLRQTRLQQLSLREQQLPLAQTAFDTALRGYELGKFAFIDVLDAQRSLFQLRQQALRQSAEAWRAAAEIARLLGLPPFTEQPATQQDTTS</sequence>
<gene>
    <name evidence="5" type="ORF">C1O66_10765</name>
</gene>
<dbReference type="PANTHER" id="PTHR30203">
    <property type="entry name" value="OUTER MEMBRANE CATION EFFLUX PROTEIN"/>
    <property type="match status" value="1"/>
</dbReference>
<evidence type="ECO:0000256" key="2">
    <source>
        <dbReference type="SAM" id="Coils"/>
    </source>
</evidence>
<dbReference type="Proteomes" id="UP000235916">
    <property type="component" value="Unassembled WGS sequence"/>
</dbReference>
<dbReference type="AlphaFoldDB" id="A0A2N8KX40"/>
<dbReference type="RefSeq" id="WP_102767882.1">
    <property type="nucleotide sequence ID" value="NZ_POSP01000003.1"/>
</dbReference>
<dbReference type="SUPFAM" id="SSF56954">
    <property type="entry name" value="Outer membrane efflux proteins (OEP)"/>
    <property type="match status" value="1"/>
</dbReference>
<feature type="chain" id="PRO_5014951470" evidence="4">
    <location>
        <begin position="25"/>
        <end position="427"/>
    </location>
</feature>
<evidence type="ECO:0000256" key="4">
    <source>
        <dbReference type="SAM" id="SignalP"/>
    </source>
</evidence>
<dbReference type="EMBL" id="POSP01000003">
    <property type="protein sequence ID" value="PND37962.1"/>
    <property type="molecule type" value="Genomic_DNA"/>
</dbReference>
<dbReference type="PANTHER" id="PTHR30203:SF24">
    <property type="entry name" value="BLR4935 PROTEIN"/>
    <property type="match status" value="1"/>
</dbReference>
<comment type="similarity">
    <text evidence="1">Belongs to the outer membrane factor (OMF) (TC 1.B.17) family.</text>
</comment>
<dbReference type="Gene3D" id="1.20.1600.10">
    <property type="entry name" value="Outer membrane efflux proteins (OEP)"/>
    <property type="match status" value="1"/>
</dbReference>
<feature type="compositionally biased region" description="Low complexity" evidence="3">
    <location>
        <begin position="228"/>
        <end position="240"/>
    </location>
</feature>
<comment type="caution">
    <text evidence="5">The sequence shown here is derived from an EMBL/GenBank/DDBJ whole genome shotgun (WGS) entry which is preliminary data.</text>
</comment>
<dbReference type="InterPro" id="IPR010131">
    <property type="entry name" value="MdtP/NodT-like"/>
</dbReference>
<protein>
    <submittedName>
        <fullName evidence="5">Cobalt-zinc-cadmium resistance protein</fullName>
    </submittedName>
</protein>
<dbReference type="InterPro" id="IPR003423">
    <property type="entry name" value="OMP_efflux"/>
</dbReference>
<feature type="signal peptide" evidence="4">
    <location>
        <begin position="1"/>
        <end position="24"/>
    </location>
</feature>
<keyword evidence="6" id="KW-1185">Reference proteome</keyword>
<evidence type="ECO:0000256" key="1">
    <source>
        <dbReference type="ARBA" id="ARBA00007613"/>
    </source>
</evidence>
<name>A0A2N8KX40_9BURK</name>
<feature type="coiled-coil region" evidence="2">
    <location>
        <begin position="307"/>
        <end position="352"/>
    </location>
</feature>
<dbReference type="OrthoDB" id="9791261at2"/>
<evidence type="ECO:0000313" key="5">
    <source>
        <dbReference type="EMBL" id="PND37962.1"/>
    </source>
</evidence>
<dbReference type="GO" id="GO:0015562">
    <property type="term" value="F:efflux transmembrane transporter activity"/>
    <property type="evidence" value="ECO:0007669"/>
    <property type="project" value="InterPro"/>
</dbReference>
<keyword evidence="2" id="KW-0175">Coiled coil</keyword>
<organism evidence="5 6">
    <name type="scientific">Kinneretia aquatilis</name>
    <dbReference type="NCBI Taxonomy" id="2070761"/>
    <lineage>
        <taxon>Bacteria</taxon>
        <taxon>Pseudomonadati</taxon>
        <taxon>Pseudomonadota</taxon>
        <taxon>Betaproteobacteria</taxon>
        <taxon>Burkholderiales</taxon>
        <taxon>Sphaerotilaceae</taxon>
        <taxon>Roseateles</taxon>
    </lineage>
</organism>